<organism evidence="4 5">
    <name type="scientific">Sphaerobolus stellatus (strain SS14)</name>
    <dbReference type="NCBI Taxonomy" id="990650"/>
    <lineage>
        <taxon>Eukaryota</taxon>
        <taxon>Fungi</taxon>
        <taxon>Dikarya</taxon>
        <taxon>Basidiomycota</taxon>
        <taxon>Agaricomycotina</taxon>
        <taxon>Agaricomycetes</taxon>
        <taxon>Phallomycetidae</taxon>
        <taxon>Geastrales</taxon>
        <taxon>Sphaerobolaceae</taxon>
        <taxon>Sphaerobolus</taxon>
    </lineage>
</organism>
<sequence length="425" mass="46540">MRYFAFLSFLAAVSAGPAGPTGSTNTRSLPLNQDSSSLSNNCKPPIPAPHIASAWFATHETDGLLKETIDWDKQNHVMYACGWFRDTIRRYDLPNNSYLKQLIERAHSKSIPISLTVGGYDNFSGNLSSIVASSQTRSASFSTLSDLVLTHCLDGLNFNWQSLNLPNNGPRNPDTGQSLPTSQQDLNNFLTFLKELRANPSTSKIILSVTSAIQTWDDATGSPLQNVTGFAEVLDFIEIMNIDVWPDIQVVGMLEDIFEPIGPNSPLDDSCAEPQFRKGSAVSAVKTWTAAGMPTDKIVLGVVSYSHTYNFTNPTFIPFDNATVDLSSLSPSLSTIVNFQELIQHYKFLSATDGTPLNDVDYAFDEYSKTASFGDFNAYCAYLHLPSQGLVVSYDDARAFQEKGHRGFAMSDAAGDYNNILLSAI</sequence>
<dbReference type="InterPro" id="IPR011583">
    <property type="entry name" value="Chitinase_II/V-like_cat"/>
</dbReference>
<dbReference type="Pfam" id="PF00704">
    <property type="entry name" value="Glyco_hydro_18"/>
    <property type="match status" value="1"/>
</dbReference>
<protein>
    <submittedName>
        <fullName evidence="4">Glycoside hydrolase family 18 protein</fullName>
    </submittedName>
</protein>
<dbReference type="Gene3D" id="3.20.20.80">
    <property type="entry name" value="Glycosidases"/>
    <property type="match status" value="1"/>
</dbReference>
<feature type="region of interest" description="Disordered" evidence="1">
    <location>
        <begin position="16"/>
        <end position="42"/>
    </location>
</feature>
<accession>A0A0C9VJ11</accession>
<dbReference type="GO" id="GO:0004568">
    <property type="term" value="F:chitinase activity"/>
    <property type="evidence" value="ECO:0007669"/>
    <property type="project" value="TreeGrafter"/>
</dbReference>
<keyword evidence="2" id="KW-0732">Signal</keyword>
<dbReference type="EMBL" id="KN837170">
    <property type="protein sequence ID" value="KIJ37306.1"/>
    <property type="molecule type" value="Genomic_DNA"/>
</dbReference>
<feature type="chain" id="PRO_5012000297" evidence="2">
    <location>
        <begin position="16"/>
        <end position="425"/>
    </location>
</feature>
<evidence type="ECO:0000313" key="5">
    <source>
        <dbReference type="Proteomes" id="UP000054279"/>
    </source>
</evidence>
<feature type="domain" description="GH18" evidence="3">
    <location>
        <begin position="49"/>
        <end position="425"/>
    </location>
</feature>
<dbReference type="InterPro" id="IPR001223">
    <property type="entry name" value="Glyco_hydro18_cat"/>
</dbReference>
<gene>
    <name evidence="4" type="ORF">M422DRAFT_50593</name>
</gene>
<feature type="compositionally biased region" description="Polar residues" evidence="1">
    <location>
        <begin position="21"/>
        <end position="42"/>
    </location>
</feature>
<evidence type="ECO:0000256" key="1">
    <source>
        <dbReference type="SAM" id="MobiDB-lite"/>
    </source>
</evidence>
<proteinExistence type="predicted"/>
<dbReference type="Proteomes" id="UP000054279">
    <property type="component" value="Unassembled WGS sequence"/>
</dbReference>
<dbReference type="SMART" id="SM00636">
    <property type="entry name" value="Glyco_18"/>
    <property type="match status" value="1"/>
</dbReference>
<keyword evidence="4" id="KW-0378">Hydrolase</keyword>
<name>A0A0C9VJ11_SPHS4</name>
<dbReference type="OrthoDB" id="73875at2759"/>
<dbReference type="InterPro" id="IPR017853">
    <property type="entry name" value="GH"/>
</dbReference>
<evidence type="ECO:0000313" key="4">
    <source>
        <dbReference type="EMBL" id="KIJ37306.1"/>
    </source>
</evidence>
<dbReference type="PANTHER" id="PTHR11177">
    <property type="entry name" value="CHITINASE"/>
    <property type="match status" value="1"/>
</dbReference>
<dbReference type="HOGENOM" id="CLU_002833_6_1_1"/>
<reference evidence="4 5" key="1">
    <citation type="submission" date="2014-06" db="EMBL/GenBank/DDBJ databases">
        <title>Evolutionary Origins and Diversification of the Mycorrhizal Mutualists.</title>
        <authorList>
            <consortium name="DOE Joint Genome Institute"/>
            <consortium name="Mycorrhizal Genomics Consortium"/>
            <person name="Kohler A."/>
            <person name="Kuo A."/>
            <person name="Nagy L.G."/>
            <person name="Floudas D."/>
            <person name="Copeland A."/>
            <person name="Barry K.W."/>
            <person name="Cichocki N."/>
            <person name="Veneault-Fourrey C."/>
            <person name="LaButti K."/>
            <person name="Lindquist E.A."/>
            <person name="Lipzen A."/>
            <person name="Lundell T."/>
            <person name="Morin E."/>
            <person name="Murat C."/>
            <person name="Riley R."/>
            <person name="Ohm R."/>
            <person name="Sun H."/>
            <person name="Tunlid A."/>
            <person name="Henrissat B."/>
            <person name="Grigoriev I.V."/>
            <person name="Hibbett D.S."/>
            <person name="Martin F."/>
        </authorList>
    </citation>
    <scope>NUCLEOTIDE SEQUENCE [LARGE SCALE GENOMIC DNA]</scope>
    <source>
        <strain evidence="4 5">SS14</strain>
    </source>
</reference>
<dbReference type="GO" id="GO:0008061">
    <property type="term" value="F:chitin binding"/>
    <property type="evidence" value="ECO:0007669"/>
    <property type="project" value="InterPro"/>
</dbReference>
<dbReference type="AlphaFoldDB" id="A0A0C9VJ11"/>
<dbReference type="GO" id="GO:0005975">
    <property type="term" value="P:carbohydrate metabolic process"/>
    <property type="evidence" value="ECO:0007669"/>
    <property type="project" value="InterPro"/>
</dbReference>
<evidence type="ECO:0000256" key="2">
    <source>
        <dbReference type="SAM" id="SignalP"/>
    </source>
</evidence>
<dbReference type="GO" id="GO:0005576">
    <property type="term" value="C:extracellular region"/>
    <property type="evidence" value="ECO:0007669"/>
    <property type="project" value="TreeGrafter"/>
</dbReference>
<dbReference type="InterPro" id="IPR050314">
    <property type="entry name" value="Glycosyl_Hydrlase_18"/>
</dbReference>
<keyword evidence="5" id="KW-1185">Reference proteome</keyword>
<dbReference type="SUPFAM" id="SSF51445">
    <property type="entry name" value="(Trans)glycosidases"/>
    <property type="match status" value="1"/>
</dbReference>
<evidence type="ECO:0000259" key="3">
    <source>
        <dbReference type="PROSITE" id="PS51910"/>
    </source>
</evidence>
<feature type="signal peptide" evidence="2">
    <location>
        <begin position="1"/>
        <end position="15"/>
    </location>
</feature>
<dbReference type="PROSITE" id="PS51910">
    <property type="entry name" value="GH18_2"/>
    <property type="match status" value="1"/>
</dbReference>
<dbReference type="PANTHER" id="PTHR11177:SF392">
    <property type="entry name" value="HAP41P"/>
    <property type="match status" value="1"/>
</dbReference>
<dbReference type="GO" id="GO:0006032">
    <property type="term" value="P:chitin catabolic process"/>
    <property type="evidence" value="ECO:0007669"/>
    <property type="project" value="TreeGrafter"/>
</dbReference>